<reference evidence="2" key="1">
    <citation type="submission" date="2017-09" db="EMBL/GenBank/DDBJ databases">
        <title>FDA dAtabase for Regulatory Grade micrObial Sequences (FDA-ARGOS): Supporting development and validation of Infectious Disease Dx tests.</title>
        <authorList>
            <person name="Minogue T."/>
            <person name="Wolcott M."/>
            <person name="Wasieloski L."/>
            <person name="Aguilar W."/>
            <person name="Moore D."/>
            <person name="Tallon L."/>
            <person name="Sadzewicz L."/>
            <person name="Ott S."/>
            <person name="Zhao X."/>
            <person name="Nagaraj S."/>
            <person name="Vavikolanu K."/>
            <person name="Aluvathingal J."/>
            <person name="Nadendla S."/>
            <person name="Sichtig H."/>
        </authorList>
    </citation>
    <scope>NUCLEOTIDE SEQUENCE [LARGE SCALE GENOMIC DNA]</scope>
    <source>
        <strain evidence="2">FDAARGOS_390</strain>
    </source>
</reference>
<dbReference type="AlphaFoldDB" id="A0A2A7SAK4"/>
<organism evidence="1 2">
    <name type="scientific">Burkholderia gladioli</name>
    <name type="common">Pseudomonas marginata</name>
    <name type="synonym">Phytomonas marginata</name>
    <dbReference type="NCBI Taxonomy" id="28095"/>
    <lineage>
        <taxon>Bacteria</taxon>
        <taxon>Pseudomonadati</taxon>
        <taxon>Pseudomonadota</taxon>
        <taxon>Betaproteobacteria</taxon>
        <taxon>Burkholderiales</taxon>
        <taxon>Burkholderiaceae</taxon>
        <taxon>Burkholderia</taxon>
    </lineage>
</organism>
<evidence type="ECO:0000313" key="1">
    <source>
        <dbReference type="EMBL" id="PEH40591.1"/>
    </source>
</evidence>
<sequence length="90" mass="9845">MSNHADDVEIAGVTPGFCATLSLNGSAIPMVAVWHDDDDHDLAFMLPRDTTVDQINQAIGIYERAYRQGEVYGEAKAKRAFREAIGLGHL</sequence>
<name>A0A2A7SAK4_BURGA</name>
<dbReference type="EMBL" id="PDDY01000002">
    <property type="protein sequence ID" value="PEH40591.1"/>
    <property type="molecule type" value="Genomic_DNA"/>
</dbReference>
<comment type="caution">
    <text evidence="1">The sequence shown here is derived from an EMBL/GenBank/DDBJ whole genome shotgun (WGS) entry which is preliminary data.</text>
</comment>
<evidence type="ECO:0000313" key="2">
    <source>
        <dbReference type="Proteomes" id="UP000220629"/>
    </source>
</evidence>
<dbReference type="RefSeq" id="WP_098153293.1">
    <property type="nucleotide sequence ID" value="NZ_CADEWH010000019.1"/>
</dbReference>
<accession>A0A2A7SAK4</accession>
<protein>
    <submittedName>
        <fullName evidence="1">Uncharacterized protein</fullName>
    </submittedName>
</protein>
<proteinExistence type="predicted"/>
<dbReference type="Proteomes" id="UP000220629">
    <property type="component" value="Unassembled WGS sequence"/>
</dbReference>
<gene>
    <name evidence="1" type="ORF">CRM94_16435</name>
</gene>